<dbReference type="AlphaFoldDB" id="A0A2T5VEZ0"/>
<gene>
    <name evidence="2" type="ORF">C8N35_101350</name>
</gene>
<keyword evidence="3" id="KW-1185">Reference proteome</keyword>
<dbReference type="EMBL" id="QAYG01000001">
    <property type="protein sequence ID" value="PTW62310.1"/>
    <property type="molecule type" value="Genomic_DNA"/>
</dbReference>
<evidence type="ECO:0008006" key="4">
    <source>
        <dbReference type="Google" id="ProtNLM"/>
    </source>
</evidence>
<feature type="chain" id="PRO_5015420872" description="Copper(I)-binding protein" evidence="1">
    <location>
        <begin position="38"/>
        <end position="192"/>
    </location>
</feature>
<feature type="signal peptide" evidence="1">
    <location>
        <begin position="1"/>
        <end position="37"/>
    </location>
</feature>
<evidence type="ECO:0000256" key="1">
    <source>
        <dbReference type="SAM" id="SignalP"/>
    </source>
</evidence>
<dbReference type="Proteomes" id="UP000244081">
    <property type="component" value="Unassembled WGS sequence"/>
</dbReference>
<accession>A0A2T5VEZ0</accession>
<organism evidence="2 3">
    <name type="scientific">Breoghania corrubedonensis</name>
    <dbReference type="NCBI Taxonomy" id="665038"/>
    <lineage>
        <taxon>Bacteria</taxon>
        <taxon>Pseudomonadati</taxon>
        <taxon>Pseudomonadota</taxon>
        <taxon>Alphaproteobacteria</taxon>
        <taxon>Hyphomicrobiales</taxon>
        <taxon>Stappiaceae</taxon>
        <taxon>Breoghania</taxon>
    </lineage>
</organism>
<name>A0A2T5VEZ0_9HYPH</name>
<sequence length="192" mass="19902">MSIATAIGRTAKATAVLGTLLAGAAMLVGAATMPGHAEEPAPAAKLVAAQEALDQAWSEAPLGFTVAIFTSGKAGGYGRYTPRENAVFAPGEAINVYAEPVAYGFAREDDLVAIALAASFELRTPGGQILASGDDFAHLTAKARHPIREFPATLTYRFDGLSPGDYVLVTKLADDNSDKSGAFSLPFTVKAR</sequence>
<protein>
    <recommendedName>
        <fullName evidence="4">Copper(I)-binding protein</fullName>
    </recommendedName>
</protein>
<reference evidence="2 3" key="1">
    <citation type="submission" date="2018-04" db="EMBL/GenBank/DDBJ databases">
        <title>Genomic Encyclopedia of Archaeal and Bacterial Type Strains, Phase II (KMG-II): from individual species to whole genera.</title>
        <authorList>
            <person name="Goeker M."/>
        </authorList>
    </citation>
    <scope>NUCLEOTIDE SEQUENCE [LARGE SCALE GENOMIC DNA]</scope>
    <source>
        <strain evidence="2 3">DSM 23382</strain>
    </source>
</reference>
<dbReference type="OrthoDB" id="8444059at2"/>
<evidence type="ECO:0000313" key="2">
    <source>
        <dbReference type="EMBL" id="PTW62310.1"/>
    </source>
</evidence>
<evidence type="ECO:0000313" key="3">
    <source>
        <dbReference type="Proteomes" id="UP000244081"/>
    </source>
</evidence>
<comment type="caution">
    <text evidence="2">The sequence shown here is derived from an EMBL/GenBank/DDBJ whole genome shotgun (WGS) entry which is preliminary data.</text>
</comment>
<proteinExistence type="predicted"/>
<keyword evidence="1" id="KW-0732">Signal</keyword>
<dbReference type="RefSeq" id="WP_107987898.1">
    <property type="nucleotide sequence ID" value="NZ_QAYG01000001.1"/>
</dbReference>